<dbReference type="EMBL" id="UESZ01000001">
    <property type="protein sequence ID" value="SSA35062.1"/>
    <property type="molecule type" value="Genomic_DNA"/>
</dbReference>
<keyword evidence="3" id="KW-1003">Cell membrane</keyword>
<feature type="domain" description="ABC transmembrane type-1" evidence="8">
    <location>
        <begin position="107"/>
        <end position="312"/>
    </location>
</feature>
<evidence type="ECO:0000256" key="4">
    <source>
        <dbReference type="ARBA" id="ARBA00022692"/>
    </source>
</evidence>
<feature type="transmembrane region" description="Helical" evidence="7">
    <location>
        <begin position="113"/>
        <end position="134"/>
    </location>
</feature>
<dbReference type="Pfam" id="PF19300">
    <property type="entry name" value="BPD_transp_1_N"/>
    <property type="match status" value="1"/>
</dbReference>
<sequence>MIARRWSRSHPVGALVLTRLGGIILVLFVISVITFSLLHLAPGDLVRTLIGNRPVTPQLQAQVRAEYHLDDPIVVQYLRWLWGALHGDFGTSVQLQVPVSSVLSQRLPLTLSLAFLAFLIAAITCIPMGVFAALRSPGALDTAATTAALVGLSAPPFAIALALLYVFSYYVPIFPVYGAGSGFFDSIYHLLLPAVALAAGVGAMLMRITRSSMLRELDSDYVLAARGRGVGRRQVIGLTLRNAAIPIVTSAALVFTFLVSGTIVVETIFALPGLGQLLQNAVEYKDLPMLQGVALLIAVIVALLSLAADLIYLMLDPRMRRKKAAA</sequence>
<dbReference type="PANTHER" id="PTHR43163:SF6">
    <property type="entry name" value="DIPEPTIDE TRANSPORT SYSTEM PERMEASE PROTEIN DPPB-RELATED"/>
    <property type="match status" value="1"/>
</dbReference>
<dbReference type="Pfam" id="PF00528">
    <property type="entry name" value="BPD_transp_1"/>
    <property type="match status" value="1"/>
</dbReference>
<protein>
    <submittedName>
        <fullName evidence="9">Peptide/nickel transport system permease protein</fullName>
    </submittedName>
</protein>
<dbReference type="GO" id="GO:0005886">
    <property type="term" value="C:plasma membrane"/>
    <property type="evidence" value="ECO:0007669"/>
    <property type="project" value="UniProtKB-SubCell"/>
</dbReference>
<accession>A0A2Y9BU32</accession>
<keyword evidence="4 7" id="KW-0812">Transmembrane</keyword>
<evidence type="ECO:0000256" key="1">
    <source>
        <dbReference type="ARBA" id="ARBA00004651"/>
    </source>
</evidence>
<name>A0A2Y9BU32_9MICO</name>
<evidence type="ECO:0000256" key="7">
    <source>
        <dbReference type="RuleBase" id="RU363032"/>
    </source>
</evidence>
<evidence type="ECO:0000313" key="9">
    <source>
        <dbReference type="EMBL" id="SSA35062.1"/>
    </source>
</evidence>
<feature type="transmembrane region" description="Helical" evidence="7">
    <location>
        <begin position="187"/>
        <end position="206"/>
    </location>
</feature>
<gene>
    <name evidence="9" type="ORF">SAMN04489750_2397</name>
</gene>
<feature type="transmembrane region" description="Helical" evidence="7">
    <location>
        <begin position="146"/>
        <end position="167"/>
    </location>
</feature>
<dbReference type="GO" id="GO:0055085">
    <property type="term" value="P:transmembrane transport"/>
    <property type="evidence" value="ECO:0007669"/>
    <property type="project" value="InterPro"/>
</dbReference>
<dbReference type="InterPro" id="IPR035906">
    <property type="entry name" value="MetI-like_sf"/>
</dbReference>
<feature type="transmembrane region" description="Helical" evidence="7">
    <location>
        <begin position="12"/>
        <end position="38"/>
    </location>
</feature>
<evidence type="ECO:0000256" key="5">
    <source>
        <dbReference type="ARBA" id="ARBA00022989"/>
    </source>
</evidence>
<dbReference type="InterPro" id="IPR045621">
    <property type="entry name" value="BPD_transp_1_N"/>
</dbReference>
<dbReference type="Proteomes" id="UP000250028">
    <property type="component" value="Unassembled WGS sequence"/>
</dbReference>
<dbReference type="AlphaFoldDB" id="A0A2Y9BU32"/>
<dbReference type="RefSeq" id="WP_109686079.1">
    <property type="nucleotide sequence ID" value="NZ_QGDN01000001.1"/>
</dbReference>
<evidence type="ECO:0000256" key="2">
    <source>
        <dbReference type="ARBA" id="ARBA00022448"/>
    </source>
</evidence>
<reference evidence="10" key="1">
    <citation type="submission" date="2016-10" db="EMBL/GenBank/DDBJ databases">
        <authorList>
            <person name="Varghese N."/>
            <person name="Submissions S."/>
        </authorList>
    </citation>
    <scope>NUCLEOTIDE SEQUENCE [LARGE SCALE GENOMIC DNA]</scope>
    <source>
        <strain evidence="10">DSM 22951</strain>
    </source>
</reference>
<dbReference type="OrthoDB" id="3171583at2"/>
<keyword evidence="10" id="KW-1185">Reference proteome</keyword>
<organism evidence="9 10">
    <name type="scientific">Branchiibius hedensis</name>
    <dbReference type="NCBI Taxonomy" id="672460"/>
    <lineage>
        <taxon>Bacteria</taxon>
        <taxon>Bacillati</taxon>
        <taxon>Actinomycetota</taxon>
        <taxon>Actinomycetes</taxon>
        <taxon>Micrococcales</taxon>
        <taxon>Dermacoccaceae</taxon>
        <taxon>Branchiibius</taxon>
    </lineage>
</organism>
<keyword evidence="5 7" id="KW-1133">Transmembrane helix</keyword>
<dbReference type="Gene3D" id="1.10.3720.10">
    <property type="entry name" value="MetI-like"/>
    <property type="match status" value="1"/>
</dbReference>
<dbReference type="CDD" id="cd06261">
    <property type="entry name" value="TM_PBP2"/>
    <property type="match status" value="1"/>
</dbReference>
<evidence type="ECO:0000256" key="6">
    <source>
        <dbReference type="ARBA" id="ARBA00023136"/>
    </source>
</evidence>
<proteinExistence type="inferred from homology"/>
<dbReference type="PROSITE" id="PS50928">
    <property type="entry name" value="ABC_TM1"/>
    <property type="match status" value="1"/>
</dbReference>
<feature type="transmembrane region" description="Helical" evidence="7">
    <location>
        <begin position="243"/>
        <end position="269"/>
    </location>
</feature>
<feature type="transmembrane region" description="Helical" evidence="7">
    <location>
        <begin position="289"/>
        <end position="315"/>
    </location>
</feature>
<dbReference type="SUPFAM" id="SSF161098">
    <property type="entry name" value="MetI-like"/>
    <property type="match status" value="1"/>
</dbReference>
<dbReference type="PANTHER" id="PTHR43163">
    <property type="entry name" value="DIPEPTIDE TRANSPORT SYSTEM PERMEASE PROTEIN DPPB-RELATED"/>
    <property type="match status" value="1"/>
</dbReference>
<evidence type="ECO:0000259" key="8">
    <source>
        <dbReference type="PROSITE" id="PS50928"/>
    </source>
</evidence>
<dbReference type="InterPro" id="IPR000515">
    <property type="entry name" value="MetI-like"/>
</dbReference>
<evidence type="ECO:0000313" key="10">
    <source>
        <dbReference type="Proteomes" id="UP000250028"/>
    </source>
</evidence>
<keyword evidence="2 7" id="KW-0813">Transport</keyword>
<comment type="similarity">
    <text evidence="7">Belongs to the binding-protein-dependent transport system permease family.</text>
</comment>
<comment type="subcellular location">
    <subcellularLocation>
        <location evidence="1 7">Cell membrane</location>
        <topology evidence="1 7">Multi-pass membrane protein</topology>
    </subcellularLocation>
</comment>
<keyword evidence="6 7" id="KW-0472">Membrane</keyword>
<evidence type="ECO:0000256" key="3">
    <source>
        <dbReference type="ARBA" id="ARBA00022475"/>
    </source>
</evidence>